<accession>A0AAV1X572</accession>
<protein>
    <recommendedName>
        <fullName evidence="5">Gibberellin regulated protein</fullName>
    </recommendedName>
</protein>
<keyword evidence="4" id="KW-1185">Reference proteome</keyword>
<evidence type="ECO:0000256" key="1">
    <source>
        <dbReference type="ARBA" id="ARBA00010582"/>
    </source>
</evidence>
<evidence type="ECO:0008006" key="5">
    <source>
        <dbReference type="Google" id="ProtNLM"/>
    </source>
</evidence>
<evidence type="ECO:0000313" key="3">
    <source>
        <dbReference type="EMBL" id="CAL0316076.1"/>
    </source>
</evidence>
<dbReference type="PANTHER" id="PTHR23201">
    <property type="entry name" value="EXTENSIN, PROLINE-RICH PROTEIN"/>
    <property type="match status" value="1"/>
</dbReference>
<comment type="caution">
    <text evidence="3">The sequence shown here is derived from an EMBL/GenBank/DDBJ whole genome shotgun (WGS) entry which is preliminary data.</text>
</comment>
<proteinExistence type="inferred from homology"/>
<evidence type="ECO:0000313" key="4">
    <source>
        <dbReference type="Proteomes" id="UP001497480"/>
    </source>
</evidence>
<feature type="chain" id="PRO_5043774310" description="Gibberellin regulated protein" evidence="2">
    <location>
        <begin position="27"/>
        <end position="105"/>
    </location>
</feature>
<dbReference type="Pfam" id="PF02704">
    <property type="entry name" value="GASA"/>
    <property type="match status" value="1"/>
</dbReference>
<name>A0AAV1X572_LUPLU</name>
<sequence length="105" mass="11618">MIQQKQVAMAFTRSTLILAILCFILAHELEINDGKQYIMVAAQHIDCMGKCNYRCSKASRENICLRACNSCCQRCSCVPPGTAGNKDMCPCYATLTTHHGNLKCP</sequence>
<evidence type="ECO:0000256" key="2">
    <source>
        <dbReference type="SAM" id="SignalP"/>
    </source>
</evidence>
<gene>
    <name evidence="3" type="ORF">LLUT_LOCUS17136</name>
</gene>
<organism evidence="3 4">
    <name type="scientific">Lupinus luteus</name>
    <name type="common">European yellow lupine</name>
    <dbReference type="NCBI Taxonomy" id="3873"/>
    <lineage>
        <taxon>Eukaryota</taxon>
        <taxon>Viridiplantae</taxon>
        <taxon>Streptophyta</taxon>
        <taxon>Embryophyta</taxon>
        <taxon>Tracheophyta</taxon>
        <taxon>Spermatophyta</taxon>
        <taxon>Magnoliopsida</taxon>
        <taxon>eudicotyledons</taxon>
        <taxon>Gunneridae</taxon>
        <taxon>Pentapetalae</taxon>
        <taxon>rosids</taxon>
        <taxon>fabids</taxon>
        <taxon>Fabales</taxon>
        <taxon>Fabaceae</taxon>
        <taxon>Papilionoideae</taxon>
        <taxon>50 kb inversion clade</taxon>
        <taxon>genistoids sensu lato</taxon>
        <taxon>core genistoids</taxon>
        <taxon>Genisteae</taxon>
        <taxon>Lupinus</taxon>
    </lineage>
</organism>
<keyword evidence="2" id="KW-0732">Signal</keyword>
<feature type="signal peptide" evidence="2">
    <location>
        <begin position="1"/>
        <end position="26"/>
    </location>
</feature>
<dbReference type="EMBL" id="CAXHTB010000012">
    <property type="protein sequence ID" value="CAL0316076.1"/>
    <property type="molecule type" value="Genomic_DNA"/>
</dbReference>
<dbReference type="AlphaFoldDB" id="A0AAV1X572"/>
<dbReference type="InterPro" id="IPR003854">
    <property type="entry name" value="GASA"/>
</dbReference>
<reference evidence="3 4" key="1">
    <citation type="submission" date="2024-03" db="EMBL/GenBank/DDBJ databases">
        <authorList>
            <person name="Martinez-Hernandez J."/>
        </authorList>
    </citation>
    <scope>NUCLEOTIDE SEQUENCE [LARGE SCALE GENOMIC DNA]</scope>
</reference>
<dbReference type="Proteomes" id="UP001497480">
    <property type="component" value="Unassembled WGS sequence"/>
</dbReference>
<dbReference type="PANTHER" id="PTHR23201:SF12">
    <property type="entry name" value="OS05G0432200 PROTEIN"/>
    <property type="match status" value="1"/>
</dbReference>
<comment type="similarity">
    <text evidence="1">Belongs to the GASA family.</text>
</comment>